<dbReference type="PANTHER" id="PTHR42852:SF6">
    <property type="entry name" value="THIOL:DISULFIDE INTERCHANGE PROTEIN DSBE"/>
    <property type="match status" value="1"/>
</dbReference>
<dbReference type="InterPro" id="IPR013740">
    <property type="entry name" value="Redoxin"/>
</dbReference>
<evidence type="ECO:0000259" key="7">
    <source>
        <dbReference type="PROSITE" id="PS51352"/>
    </source>
</evidence>
<dbReference type="PROSITE" id="PS51352">
    <property type="entry name" value="THIOREDOXIN_2"/>
    <property type="match status" value="1"/>
</dbReference>
<keyword evidence="2" id="KW-0201">Cytochrome c-type biogenesis</keyword>
<organism evidence="8 9">
    <name type="scientific">Ramlibacter alkalitolerans</name>
    <dbReference type="NCBI Taxonomy" id="2039631"/>
    <lineage>
        <taxon>Bacteria</taxon>
        <taxon>Pseudomonadati</taxon>
        <taxon>Pseudomonadota</taxon>
        <taxon>Betaproteobacteria</taxon>
        <taxon>Burkholderiales</taxon>
        <taxon>Comamonadaceae</taxon>
        <taxon>Ramlibacter</taxon>
    </lineage>
</organism>
<keyword evidence="6" id="KW-1133">Transmembrane helix</keyword>
<keyword evidence="9" id="KW-1185">Reference proteome</keyword>
<accession>A0ABS1JHM4</accession>
<dbReference type="EMBL" id="JAEQND010000001">
    <property type="protein sequence ID" value="MBL0423697.1"/>
    <property type="molecule type" value="Genomic_DNA"/>
</dbReference>
<gene>
    <name evidence="8" type="ORF">JI746_01155</name>
</gene>
<evidence type="ECO:0000313" key="9">
    <source>
        <dbReference type="Proteomes" id="UP000622707"/>
    </source>
</evidence>
<dbReference type="Gene3D" id="3.40.30.10">
    <property type="entry name" value="Glutaredoxin"/>
    <property type="match status" value="1"/>
</dbReference>
<evidence type="ECO:0000256" key="3">
    <source>
        <dbReference type="ARBA" id="ARBA00023157"/>
    </source>
</evidence>
<protein>
    <submittedName>
        <fullName evidence="8">TlpA family protein disulfide reductase</fullName>
    </submittedName>
</protein>
<dbReference type="Pfam" id="PF08534">
    <property type="entry name" value="Redoxin"/>
    <property type="match status" value="1"/>
</dbReference>
<dbReference type="InterPro" id="IPR050553">
    <property type="entry name" value="Thioredoxin_ResA/DsbE_sf"/>
</dbReference>
<evidence type="ECO:0000256" key="5">
    <source>
        <dbReference type="SAM" id="MobiDB-lite"/>
    </source>
</evidence>
<dbReference type="InterPro" id="IPR036249">
    <property type="entry name" value="Thioredoxin-like_sf"/>
</dbReference>
<evidence type="ECO:0000256" key="6">
    <source>
        <dbReference type="SAM" id="Phobius"/>
    </source>
</evidence>
<dbReference type="CDD" id="cd02966">
    <property type="entry name" value="TlpA_like_family"/>
    <property type="match status" value="1"/>
</dbReference>
<dbReference type="RefSeq" id="WP_201686943.1">
    <property type="nucleotide sequence ID" value="NZ_JAEQND010000001.1"/>
</dbReference>
<keyword evidence="4" id="KW-0676">Redox-active center</keyword>
<feature type="transmembrane region" description="Helical" evidence="6">
    <location>
        <begin position="16"/>
        <end position="36"/>
    </location>
</feature>
<dbReference type="InterPro" id="IPR013766">
    <property type="entry name" value="Thioredoxin_domain"/>
</dbReference>
<name>A0ABS1JHM4_9BURK</name>
<keyword evidence="3" id="KW-1015">Disulfide bond</keyword>
<evidence type="ECO:0000256" key="4">
    <source>
        <dbReference type="ARBA" id="ARBA00023284"/>
    </source>
</evidence>
<dbReference type="Proteomes" id="UP000622707">
    <property type="component" value="Unassembled WGS sequence"/>
</dbReference>
<keyword evidence="6" id="KW-0472">Membrane</keyword>
<keyword evidence="6" id="KW-0812">Transmembrane</keyword>
<comment type="caution">
    <text evidence="8">The sequence shown here is derived from an EMBL/GenBank/DDBJ whole genome shotgun (WGS) entry which is preliminary data.</text>
</comment>
<proteinExistence type="predicted"/>
<sequence>MDDARNTGAAPATRRGALFVGVGVAAALAGAGYAWMRSRQSGPVATPASGTGTAPGTDHAAADADQAGAQQFWAQEYETPQGTKLAMASFKGKPLILNFWATWCAPCIEEMPQLDAFYKQNSAKGWQLVGLAIDQPSSVRKFLDKTAVSYPIALAGFGGTELTKALGDAAGGLPFSVLFDKDGKVRQRRIGRLSEADLQAWSGLA</sequence>
<evidence type="ECO:0000256" key="1">
    <source>
        <dbReference type="ARBA" id="ARBA00004196"/>
    </source>
</evidence>
<comment type="subcellular location">
    <subcellularLocation>
        <location evidence="1">Cell envelope</location>
    </subcellularLocation>
</comment>
<dbReference type="PANTHER" id="PTHR42852">
    <property type="entry name" value="THIOL:DISULFIDE INTERCHANGE PROTEIN DSBE"/>
    <property type="match status" value="1"/>
</dbReference>
<evidence type="ECO:0000313" key="8">
    <source>
        <dbReference type="EMBL" id="MBL0423697.1"/>
    </source>
</evidence>
<dbReference type="SUPFAM" id="SSF52833">
    <property type="entry name" value="Thioredoxin-like"/>
    <property type="match status" value="1"/>
</dbReference>
<evidence type="ECO:0000256" key="2">
    <source>
        <dbReference type="ARBA" id="ARBA00022748"/>
    </source>
</evidence>
<feature type="region of interest" description="Disordered" evidence="5">
    <location>
        <begin position="42"/>
        <end position="61"/>
    </location>
</feature>
<feature type="domain" description="Thioredoxin" evidence="7">
    <location>
        <begin position="48"/>
        <end position="205"/>
    </location>
</feature>
<reference evidence="8 9" key="1">
    <citation type="journal article" date="2017" name="Int. J. Syst. Evol. Microbiol.">
        <title>Ramlibacter alkalitolerans sp. nov., alkali-tolerant bacterium isolated from soil of ginseng.</title>
        <authorList>
            <person name="Lee D.H."/>
            <person name="Cha C.J."/>
        </authorList>
    </citation>
    <scope>NUCLEOTIDE SEQUENCE [LARGE SCALE GENOMIC DNA]</scope>
    <source>
        <strain evidence="8 9">KACC 19305</strain>
    </source>
</reference>